<evidence type="ECO:0000256" key="1">
    <source>
        <dbReference type="SAM" id="Phobius"/>
    </source>
</evidence>
<evidence type="ECO:0000313" key="3">
    <source>
        <dbReference type="Proteomes" id="UP000008138"/>
    </source>
</evidence>
<gene>
    <name evidence="2" type="ordered locus">TUZN_2053</name>
</gene>
<dbReference type="Proteomes" id="UP000008138">
    <property type="component" value="Chromosome"/>
</dbReference>
<feature type="transmembrane region" description="Helical" evidence="1">
    <location>
        <begin position="59"/>
        <end position="83"/>
    </location>
</feature>
<keyword evidence="1" id="KW-0472">Membrane</keyword>
<dbReference type="RefSeq" id="WP_013680846.1">
    <property type="nucleotide sequence ID" value="NC_015315.1"/>
</dbReference>
<organism evidence="2 3">
    <name type="scientific">Thermoproteus uzoniensis (strain 768-20)</name>
    <dbReference type="NCBI Taxonomy" id="999630"/>
    <lineage>
        <taxon>Archaea</taxon>
        <taxon>Thermoproteota</taxon>
        <taxon>Thermoprotei</taxon>
        <taxon>Thermoproteales</taxon>
        <taxon>Thermoproteaceae</taxon>
        <taxon>Thermoproteus</taxon>
    </lineage>
</organism>
<dbReference type="AlphaFoldDB" id="F2L586"/>
<proteinExistence type="predicted"/>
<accession>F2L586</accession>
<dbReference type="EMBL" id="CP002590">
    <property type="protein sequence ID" value="AEA13511.1"/>
    <property type="molecule type" value="Genomic_DNA"/>
</dbReference>
<evidence type="ECO:0000313" key="2">
    <source>
        <dbReference type="EMBL" id="AEA13511.1"/>
    </source>
</evidence>
<reference evidence="2 3" key="1">
    <citation type="journal article" date="2011" name="J. Bacteriol.">
        <title>Complete genome sequence of the thermoacidophilic crenarchaeon Thermoproteus uzoniensis 768-20.</title>
        <authorList>
            <person name="Mardanov A.V."/>
            <person name="Gumerov V.M."/>
            <person name="Beletsky A.V."/>
            <person name="Prokofeva M.I."/>
            <person name="Bonch-Osmolovskaya E.A."/>
            <person name="Ravin N.V."/>
            <person name="Skryabin K.G."/>
        </authorList>
    </citation>
    <scope>NUCLEOTIDE SEQUENCE [LARGE SCALE GENOMIC DNA]</scope>
    <source>
        <strain evidence="2 3">768-20</strain>
    </source>
</reference>
<sequence length="112" mass="11853">MQRLLASLAVYRFVVVLAIYFVTLLMDPVAVVSIVVTAIASLALSIAREPEIYVVIIPLIALVDSVGLVLAISSLAGIAGAFAGDTSPYIAFYLAAVAWDVEVFRLSRLLAA</sequence>
<dbReference type="GeneID" id="10361564"/>
<keyword evidence="1" id="KW-1133">Transmembrane helix</keyword>
<protein>
    <submittedName>
        <fullName evidence="2">Uncharacterized protein</fullName>
    </submittedName>
</protein>
<name>F2L586_THEU7</name>
<keyword evidence="3" id="KW-1185">Reference proteome</keyword>
<dbReference type="KEGG" id="tuz:TUZN_2053"/>
<reference key="2">
    <citation type="submission" date="2011-03" db="EMBL/GenBank/DDBJ databases">
        <title>Complete genome sequence of the thermoacidophilic crenarchaeon Thermoproteus uzoniensis 768-20.</title>
        <authorList>
            <person name="Mardanov A.V."/>
            <person name="Gumerov V.M."/>
            <person name="Beletsky A.V."/>
            <person name="Prokofeva M.I."/>
            <person name="Bonch-Osmolovskaya E.A."/>
            <person name="Ravin N.V."/>
            <person name="Skryabin K.G."/>
        </authorList>
    </citation>
    <scope>NUCLEOTIDE SEQUENCE</scope>
    <source>
        <strain>768-20</strain>
    </source>
</reference>
<dbReference type="OrthoDB" id="385096at2157"/>
<dbReference type="eggNOG" id="arCOG05524">
    <property type="taxonomic scope" value="Archaea"/>
</dbReference>
<keyword evidence="1" id="KW-0812">Transmembrane</keyword>
<dbReference type="HOGENOM" id="CLU_2191170_0_0_2"/>